<proteinExistence type="predicted"/>
<dbReference type="Proteomes" id="UP000322214">
    <property type="component" value="Chromosome"/>
</dbReference>
<dbReference type="Gene3D" id="3.30.200.20">
    <property type="entry name" value="Phosphorylase Kinase, domain 1"/>
    <property type="match status" value="1"/>
</dbReference>
<accession>A0A5B9P9Z0</accession>
<dbReference type="InterPro" id="IPR000719">
    <property type="entry name" value="Prot_kinase_dom"/>
</dbReference>
<name>A0A5B9P9Z0_9BACT</name>
<evidence type="ECO:0000256" key="2">
    <source>
        <dbReference type="ARBA" id="ARBA00022527"/>
    </source>
</evidence>
<gene>
    <name evidence="10" type="primary">pknB_21</name>
    <name evidence="10" type="ORF">MFFC18_30190</name>
</gene>
<dbReference type="PROSITE" id="PS50011">
    <property type="entry name" value="PROTEIN_KINASE_DOM"/>
    <property type="match status" value="1"/>
</dbReference>
<sequence length="673" mass="74173">MPDQPLAQCPDSDELGAFAIGNVPESRLSQLAQHVEQCVACGVAIDAASSQDDSGLVAELQSMNLQSSHTSKSCNSKGRQAFEIPSQLLEAAREAADSASTPASFDSGRRLANKLQDGPVRLGRFELHSELGVGSFGFVFKARDTELDRWVALKVQRAGTFATDEDAERFLREAQSIAQLNHQGIVSVYDTVRSEEEICYLVTEYIDGQSLEAVLQNGALPFTESANLVAAIGDALQYAHDNGIIHRDIKPSNILIDRSGNAHVMDFGLAKRILDAGNTMTSVGRVMGTPAYMSPEQASGDSRRVDARSDVYSLGVVLYEMLTGELPFQGNRRMLLLQVMNDEPRSPRQLDPKIPADLATICLKSLAKPQNARYQSTAELTDDLRRFAHGKPIKARPLGFREKLWRWCRAYPLAASLLAAIPIITVGGFAYLSSLSTHFVHSTALEGTRMEANMLEDINEYYSESVVGPLNQNQVPVTHRYTETENSIPLPFTFMIDAGKRISAGESGMQVKIYSDFPWRENRGAQNDFELRAIEALGLGCRTESQTEDGSDARLSTKEDVDGRSFHEFGEDDGQPVLRYARAQIMKQSCIDCHNNDPSSPKQDWVVGEVAGVLSIVRPLKRDIESTHRGLRSAFNLIGAVSALFIGLTLIVFWPAKNRSRYRYKAGADFDDR</sequence>
<dbReference type="PANTHER" id="PTHR43289:SF6">
    <property type="entry name" value="SERINE_THREONINE-PROTEIN KINASE NEKL-3"/>
    <property type="match status" value="1"/>
</dbReference>
<reference evidence="10 11" key="1">
    <citation type="submission" date="2019-08" db="EMBL/GenBank/DDBJ databases">
        <title>Deep-cultivation of Planctomycetes and their phenomic and genomic characterization uncovers novel biology.</title>
        <authorList>
            <person name="Wiegand S."/>
            <person name="Jogler M."/>
            <person name="Boedeker C."/>
            <person name="Pinto D."/>
            <person name="Vollmers J."/>
            <person name="Rivas-Marin E."/>
            <person name="Kohn T."/>
            <person name="Peeters S.H."/>
            <person name="Heuer A."/>
            <person name="Rast P."/>
            <person name="Oberbeckmann S."/>
            <person name="Bunk B."/>
            <person name="Jeske O."/>
            <person name="Meyerdierks A."/>
            <person name="Storesund J.E."/>
            <person name="Kallscheuer N."/>
            <person name="Luecker S."/>
            <person name="Lage O.M."/>
            <person name="Pohl T."/>
            <person name="Merkel B.J."/>
            <person name="Hornburger P."/>
            <person name="Mueller R.-W."/>
            <person name="Bruemmer F."/>
            <person name="Labrenz M."/>
            <person name="Spormann A.M."/>
            <person name="Op den Camp H."/>
            <person name="Overmann J."/>
            <person name="Amann R."/>
            <person name="Jetten M.S.M."/>
            <person name="Mascher T."/>
            <person name="Medema M.H."/>
            <person name="Devos D.P."/>
            <person name="Kaster A.-K."/>
            <person name="Ovreas L."/>
            <person name="Rohde M."/>
            <person name="Galperin M.Y."/>
            <person name="Jogler C."/>
        </authorList>
    </citation>
    <scope>NUCLEOTIDE SEQUENCE [LARGE SCALE GENOMIC DNA]</scope>
    <source>
        <strain evidence="10 11">FC18</strain>
    </source>
</reference>
<dbReference type="GO" id="GO:0005524">
    <property type="term" value="F:ATP binding"/>
    <property type="evidence" value="ECO:0007669"/>
    <property type="project" value="UniProtKB-UniRule"/>
</dbReference>
<organism evidence="10 11">
    <name type="scientific">Mariniblastus fucicola</name>
    <dbReference type="NCBI Taxonomy" id="980251"/>
    <lineage>
        <taxon>Bacteria</taxon>
        <taxon>Pseudomonadati</taxon>
        <taxon>Planctomycetota</taxon>
        <taxon>Planctomycetia</taxon>
        <taxon>Pirellulales</taxon>
        <taxon>Pirellulaceae</taxon>
        <taxon>Mariniblastus</taxon>
    </lineage>
</organism>
<keyword evidence="3 10" id="KW-0808">Transferase</keyword>
<feature type="binding site" evidence="7">
    <location>
        <position position="154"/>
    </location>
    <ligand>
        <name>ATP</name>
        <dbReference type="ChEBI" id="CHEBI:30616"/>
    </ligand>
</feature>
<evidence type="ECO:0000256" key="6">
    <source>
        <dbReference type="ARBA" id="ARBA00022840"/>
    </source>
</evidence>
<dbReference type="InterPro" id="IPR008271">
    <property type="entry name" value="Ser/Thr_kinase_AS"/>
</dbReference>
<dbReference type="InterPro" id="IPR011009">
    <property type="entry name" value="Kinase-like_dom_sf"/>
</dbReference>
<dbReference type="InterPro" id="IPR017441">
    <property type="entry name" value="Protein_kinase_ATP_BS"/>
</dbReference>
<keyword evidence="6 7" id="KW-0067">ATP-binding</keyword>
<keyword evidence="5 10" id="KW-0418">Kinase</keyword>
<dbReference type="OrthoDB" id="6111975at2"/>
<keyword evidence="11" id="KW-1185">Reference proteome</keyword>
<evidence type="ECO:0000256" key="3">
    <source>
        <dbReference type="ARBA" id="ARBA00022679"/>
    </source>
</evidence>
<evidence type="ECO:0000313" key="10">
    <source>
        <dbReference type="EMBL" id="QEG23124.1"/>
    </source>
</evidence>
<feature type="domain" description="Protein kinase" evidence="9">
    <location>
        <begin position="125"/>
        <end position="388"/>
    </location>
</feature>
<keyword evidence="8" id="KW-0472">Membrane</keyword>
<dbReference type="GO" id="GO:0004674">
    <property type="term" value="F:protein serine/threonine kinase activity"/>
    <property type="evidence" value="ECO:0007669"/>
    <property type="project" value="UniProtKB-KW"/>
</dbReference>
<dbReference type="PANTHER" id="PTHR43289">
    <property type="entry name" value="MITOGEN-ACTIVATED PROTEIN KINASE KINASE KINASE 20-RELATED"/>
    <property type="match status" value="1"/>
</dbReference>
<evidence type="ECO:0000256" key="1">
    <source>
        <dbReference type="ARBA" id="ARBA00012513"/>
    </source>
</evidence>
<evidence type="ECO:0000256" key="4">
    <source>
        <dbReference type="ARBA" id="ARBA00022741"/>
    </source>
</evidence>
<keyword evidence="4 7" id="KW-0547">Nucleotide-binding</keyword>
<dbReference type="Pfam" id="PF00069">
    <property type="entry name" value="Pkinase"/>
    <property type="match status" value="1"/>
</dbReference>
<dbReference type="SUPFAM" id="SSF56112">
    <property type="entry name" value="Protein kinase-like (PK-like)"/>
    <property type="match status" value="1"/>
</dbReference>
<evidence type="ECO:0000256" key="7">
    <source>
        <dbReference type="PROSITE-ProRule" id="PRU10141"/>
    </source>
</evidence>
<evidence type="ECO:0000259" key="9">
    <source>
        <dbReference type="PROSITE" id="PS50011"/>
    </source>
</evidence>
<dbReference type="SMART" id="SM00220">
    <property type="entry name" value="S_TKc"/>
    <property type="match status" value="1"/>
</dbReference>
<dbReference type="AlphaFoldDB" id="A0A5B9P9Z0"/>
<dbReference type="PROSITE" id="PS00108">
    <property type="entry name" value="PROTEIN_KINASE_ST"/>
    <property type="match status" value="1"/>
</dbReference>
<evidence type="ECO:0000256" key="5">
    <source>
        <dbReference type="ARBA" id="ARBA00022777"/>
    </source>
</evidence>
<dbReference type="Pfam" id="PF11845">
    <property type="entry name" value="Tll0287-like"/>
    <property type="match status" value="1"/>
</dbReference>
<evidence type="ECO:0000256" key="8">
    <source>
        <dbReference type="SAM" id="Phobius"/>
    </source>
</evidence>
<dbReference type="STRING" id="980251.GCA_001642875_03940"/>
<dbReference type="EC" id="2.7.11.1" evidence="1"/>
<evidence type="ECO:0000313" key="11">
    <source>
        <dbReference type="Proteomes" id="UP000322214"/>
    </source>
</evidence>
<dbReference type="FunFam" id="1.10.510.10:FF:000021">
    <property type="entry name" value="Serine/threonine protein kinase"/>
    <property type="match status" value="1"/>
</dbReference>
<dbReference type="RefSeq" id="WP_075085955.1">
    <property type="nucleotide sequence ID" value="NZ_CP042912.1"/>
</dbReference>
<dbReference type="CDD" id="cd14014">
    <property type="entry name" value="STKc_PknB_like"/>
    <property type="match status" value="1"/>
</dbReference>
<dbReference type="Gene3D" id="1.10.510.10">
    <property type="entry name" value="Transferase(Phosphotransferase) domain 1"/>
    <property type="match status" value="1"/>
</dbReference>
<keyword evidence="8" id="KW-0812">Transmembrane</keyword>
<dbReference type="KEGG" id="mff:MFFC18_30190"/>
<keyword evidence="8" id="KW-1133">Transmembrane helix</keyword>
<keyword evidence="2" id="KW-0723">Serine/threonine-protein kinase</keyword>
<dbReference type="PROSITE" id="PS00107">
    <property type="entry name" value="PROTEIN_KINASE_ATP"/>
    <property type="match status" value="1"/>
</dbReference>
<feature type="transmembrane region" description="Helical" evidence="8">
    <location>
        <begin position="634"/>
        <end position="656"/>
    </location>
</feature>
<dbReference type="EMBL" id="CP042912">
    <property type="protein sequence ID" value="QEG23124.1"/>
    <property type="molecule type" value="Genomic_DNA"/>
</dbReference>
<dbReference type="InterPro" id="IPR021796">
    <property type="entry name" value="Tll0287-like_dom"/>
</dbReference>
<protein>
    <recommendedName>
        <fullName evidence="1">non-specific serine/threonine protein kinase</fullName>
        <ecNumber evidence="1">2.7.11.1</ecNumber>
    </recommendedName>
</protein>